<dbReference type="EMBL" id="QGKX02000004">
    <property type="protein sequence ID" value="KAF3601827.1"/>
    <property type="molecule type" value="Genomic_DNA"/>
</dbReference>
<organism evidence="2 3">
    <name type="scientific">Brassica cretica</name>
    <name type="common">Mustard</name>
    <dbReference type="NCBI Taxonomy" id="69181"/>
    <lineage>
        <taxon>Eukaryota</taxon>
        <taxon>Viridiplantae</taxon>
        <taxon>Streptophyta</taxon>
        <taxon>Embryophyta</taxon>
        <taxon>Tracheophyta</taxon>
        <taxon>Spermatophyta</taxon>
        <taxon>Magnoliopsida</taxon>
        <taxon>eudicotyledons</taxon>
        <taxon>Gunneridae</taxon>
        <taxon>Pentapetalae</taxon>
        <taxon>rosids</taxon>
        <taxon>malvids</taxon>
        <taxon>Brassicales</taxon>
        <taxon>Brassicaceae</taxon>
        <taxon>Brassiceae</taxon>
        <taxon>Brassica</taxon>
    </lineage>
</organism>
<name>A0A8S9SLZ4_BRACR</name>
<gene>
    <name evidence="2" type="ORF">F2Q69_00036599</name>
</gene>
<sequence length="167" mass="18815">MAKSKKKTEKEGIEINDGGDSSSFDLTLLKEAIENVPTKKKNPFDLTSMSLAISTVDRKCSKRKRNIKSKAETMQRLRTLLMICDKYSYEVLASDRMKCAKTNNFRLGHKLKTWSCTTTSVEHCLWPSSGIPTTDLCTSICSDILLMALILRLPLAISLTARPYQDF</sequence>
<proteinExistence type="predicted"/>
<dbReference type="Proteomes" id="UP000712600">
    <property type="component" value="Unassembled WGS sequence"/>
</dbReference>
<evidence type="ECO:0000313" key="3">
    <source>
        <dbReference type="Proteomes" id="UP000712600"/>
    </source>
</evidence>
<reference evidence="2" key="1">
    <citation type="submission" date="2019-12" db="EMBL/GenBank/DDBJ databases">
        <title>Genome sequencing and annotation of Brassica cretica.</title>
        <authorList>
            <person name="Studholme D.J."/>
            <person name="Sarris P."/>
        </authorList>
    </citation>
    <scope>NUCLEOTIDE SEQUENCE</scope>
    <source>
        <strain evidence="2">PFS-109/04</strain>
        <tissue evidence="2">Leaf</tissue>
    </source>
</reference>
<protein>
    <submittedName>
        <fullName evidence="2">Uncharacterized protein</fullName>
    </submittedName>
</protein>
<comment type="caution">
    <text evidence="2">The sequence shown here is derived from an EMBL/GenBank/DDBJ whole genome shotgun (WGS) entry which is preliminary data.</text>
</comment>
<evidence type="ECO:0000256" key="1">
    <source>
        <dbReference type="SAM" id="MobiDB-lite"/>
    </source>
</evidence>
<dbReference type="AlphaFoldDB" id="A0A8S9SLZ4"/>
<evidence type="ECO:0000313" key="2">
    <source>
        <dbReference type="EMBL" id="KAF3601827.1"/>
    </source>
</evidence>
<feature type="region of interest" description="Disordered" evidence="1">
    <location>
        <begin position="1"/>
        <end position="23"/>
    </location>
</feature>
<accession>A0A8S9SLZ4</accession>